<protein>
    <recommendedName>
        <fullName evidence="5">CHY-type domain-containing protein</fullName>
    </recommendedName>
</protein>
<comment type="caution">
    <text evidence="6">The sequence shown here is derived from an EMBL/GenBank/DDBJ whole genome shotgun (WGS) entry which is preliminary data.</text>
</comment>
<feature type="domain" description="CHY-type" evidence="5">
    <location>
        <begin position="69"/>
        <end position="146"/>
    </location>
</feature>
<keyword evidence="1" id="KW-0479">Metal-binding</keyword>
<dbReference type="PANTHER" id="PTHR21319">
    <property type="entry name" value="RING FINGER AND CHY ZINC FINGER DOMAIN-CONTAINING PROTEIN 1"/>
    <property type="match status" value="1"/>
</dbReference>
<evidence type="ECO:0000259" key="5">
    <source>
        <dbReference type="PROSITE" id="PS51266"/>
    </source>
</evidence>
<reference evidence="6 7" key="1">
    <citation type="submission" date="2024-12" db="EMBL/GenBank/DDBJ databases">
        <title>The unique morphological basis and parallel evolutionary history of personate flowers in Penstemon.</title>
        <authorList>
            <person name="Depatie T.H."/>
            <person name="Wessinger C.A."/>
        </authorList>
    </citation>
    <scope>NUCLEOTIDE SEQUENCE [LARGE SCALE GENOMIC DNA]</scope>
    <source>
        <strain evidence="6">WTNN_2</strain>
        <tissue evidence="6">Leaf</tissue>
    </source>
</reference>
<organism evidence="6 7">
    <name type="scientific">Penstemon smallii</name>
    <dbReference type="NCBI Taxonomy" id="265156"/>
    <lineage>
        <taxon>Eukaryota</taxon>
        <taxon>Viridiplantae</taxon>
        <taxon>Streptophyta</taxon>
        <taxon>Embryophyta</taxon>
        <taxon>Tracheophyta</taxon>
        <taxon>Spermatophyta</taxon>
        <taxon>Magnoliopsida</taxon>
        <taxon>eudicotyledons</taxon>
        <taxon>Gunneridae</taxon>
        <taxon>Pentapetalae</taxon>
        <taxon>asterids</taxon>
        <taxon>lamiids</taxon>
        <taxon>Lamiales</taxon>
        <taxon>Plantaginaceae</taxon>
        <taxon>Cheloneae</taxon>
        <taxon>Penstemon</taxon>
    </lineage>
</organism>
<evidence type="ECO:0000313" key="7">
    <source>
        <dbReference type="Proteomes" id="UP001634393"/>
    </source>
</evidence>
<dbReference type="GO" id="GO:0008270">
    <property type="term" value="F:zinc ion binding"/>
    <property type="evidence" value="ECO:0007669"/>
    <property type="project" value="UniProtKB-KW"/>
</dbReference>
<evidence type="ECO:0000256" key="4">
    <source>
        <dbReference type="PROSITE-ProRule" id="PRU00601"/>
    </source>
</evidence>
<dbReference type="Pfam" id="PF05495">
    <property type="entry name" value="zf-CHY"/>
    <property type="match status" value="1"/>
</dbReference>
<evidence type="ECO:0000256" key="2">
    <source>
        <dbReference type="ARBA" id="ARBA00022771"/>
    </source>
</evidence>
<dbReference type="InterPro" id="IPR039512">
    <property type="entry name" value="RCHY1_zinc-ribbon"/>
</dbReference>
<evidence type="ECO:0000313" key="6">
    <source>
        <dbReference type="EMBL" id="KAL3819041.1"/>
    </source>
</evidence>
<accession>A0ABD3S3N4</accession>
<dbReference type="Pfam" id="PF14599">
    <property type="entry name" value="zinc_ribbon_6"/>
    <property type="match status" value="1"/>
</dbReference>
<dbReference type="EMBL" id="JBJXBP010000007">
    <property type="protein sequence ID" value="KAL3819041.1"/>
    <property type="molecule type" value="Genomic_DNA"/>
</dbReference>
<evidence type="ECO:0000256" key="3">
    <source>
        <dbReference type="ARBA" id="ARBA00022833"/>
    </source>
</evidence>
<keyword evidence="3" id="KW-0862">Zinc</keyword>
<proteinExistence type="predicted"/>
<keyword evidence="2 4" id="KW-0863">Zinc-finger</keyword>
<dbReference type="AlphaFoldDB" id="A0ABD3S3N4"/>
<dbReference type="InterPro" id="IPR008913">
    <property type="entry name" value="Znf_CHY"/>
</dbReference>
<gene>
    <name evidence="6" type="ORF">ACJIZ3_004946</name>
</gene>
<dbReference type="PANTHER" id="PTHR21319:SF53">
    <property type="entry name" value="RING FINGER AND CHY ZINC FINGER DOMAIN-CONTAINING PROTEIN 1"/>
    <property type="match status" value="1"/>
</dbReference>
<keyword evidence="7" id="KW-1185">Reference proteome</keyword>
<dbReference type="InterPro" id="IPR037274">
    <property type="entry name" value="Znf_CHY_sf"/>
</dbReference>
<sequence length="289" mass="32698">MACLVVNDSGAPHVEPKVSQPLLAEENEIENIIDANEYESHLQPSHEEHIPTYEWSCQEKPTDTNTLDKGYLKYGCSHYRRRCRIRAPCCNEIFDCRHCHNEAKNNICIDQKLRHDVPRHLIVKVGFSRSYAHSVTLNKRFNKFARIVGYAWEGTIVESASCLMMIHLKSSIIVMAVAFAGLGAPRISSTVINVAAIHVWKEQCTKIVLFVLRYACPICSKSVCDMSKVWEKFDQEIAATPMPPYFSNKMVSILCNDCGSNSEVKYHVVAHKCPICDSYNTRQTRGQGG</sequence>
<dbReference type="SUPFAM" id="SSF161219">
    <property type="entry name" value="CHY zinc finger-like"/>
    <property type="match status" value="1"/>
</dbReference>
<dbReference type="Gene3D" id="2.20.28.10">
    <property type="match status" value="1"/>
</dbReference>
<dbReference type="PROSITE" id="PS51266">
    <property type="entry name" value="ZF_CHY"/>
    <property type="match status" value="1"/>
</dbReference>
<name>A0ABD3S3N4_9LAMI</name>
<dbReference type="Proteomes" id="UP001634393">
    <property type="component" value="Unassembled WGS sequence"/>
</dbReference>
<evidence type="ECO:0000256" key="1">
    <source>
        <dbReference type="ARBA" id="ARBA00022723"/>
    </source>
</evidence>